<feature type="transmembrane region" description="Helical" evidence="1">
    <location>
        <begin position="57"/>
        <end position="75"/>
    </location>
</feature>
<evidence type="ECO:0000313" key="3">
    <source>
        <dbReference type="Proteomes" id="UP000324517"/>
    </source>
</evidence>
<reference evidence="2 3" key="1">
    <citation type="submission" date="2019-08" db="EMBL/GenBank/DDBJ databases">
        <title>Bacillus genomes from the desert of Cuatro Cienegas, Coahuila.</title>
        <authorList>
            <person name="Olmedo-Alvarez G."/>
        </authorList>
    </citation>
    <scope>NUCLEOTIDE SEQUENCE [LARGE SCALE GENOMIC DNA]</scope>
    <source>
        <strain evidence="2 3">CH98b_3T</strain>
    </source>
</reference>
<proteinExistence type="predicted"/>
<keyword evidence="1" id="KW-1133">Transmembrane helix</keyword>
<dbReference type="AlphaFoldDB" id="A0A5D4TDI1"/>
<name>A0A5D4TDI1_9BACI</name>
<keyword evidence="1" id="KW-0812">Transmembrane</keyword>
<feature type="transmembrane region" description="Helical" evidence="1">
    <location>
        <begin position="87"/>
        <end position="113"/>
    </location>
</feature>
<evidence type="ECO:0000256" key="1">
    <source>
        <dbReference type="SAM" id="Phobius"/>
    </source>
</evidence>
<accession>A0A5D4TDI1</accession>
<organism evidence="2 3">
    <name type="scientific">Sutcliffiella horikoshii</name>
    <dbReference type="NCBI Taxonomy" id="79883"/>
    <lineage>
        <taxon>Bacteria</taxon>
        <taxon>Bacillati</taxon>
        <taxon>Bacillota</taxon>
        <taxon>Bacilli</taxon>
        <taxon>Bacillales</taxon>
        <taxon>Bacillaceae</taxon>
        <taxon>Sutcliffiella</taxon>
    </lineage>
</organism>
<protein>
    <recommendedName>
        <fullName evidence="4">Intracellular septation protein A</fullName>
    </recommendedName>
</protein>
<dbReference type="OrthoDB" id="2739093at2"/>
<feature type="transmembrane region" description="Helical" evidence="1">
    <location>
        <begin position="7"/>
        <end position="25"/>
    </location>
</feature>
<keyword evidence="1" id="KW-0472">Membrane</keyword>
<dbReference type="NCBIfam" id="NF041646">
    <property type="entry name" value="VC0807_fam"/>
    <property type="match status" value="1"/>
</dbReference>
<gene>
    <name evidence="2" type="ORF">FZC75_09580</name>
</gene>
<dbReference type="EMBL" id="VTET01000004">
    <property type="protein sequence ID" value="TYS72206.1"/>
    <property type="molecule type" value="Genomic_DNA"/>
</dbReference>
<comment type="caution">
    <text evidence="2">The sequence shown here is derived from an EMBL/GenBank/DDBJ whole genome shotgun (WGS) entry which is preliminary data.</text>
</comment>
<feature type="transmembrane region" description="Helical" evidence="1">
    <location>
        <begin position="172"/>
        <end position="196"/>
    </location>
</feature>
<evidence type="ECO:0008006" key="4">
    <source>
        <dbReference type="Google" id="ProtNLM"/>
    </source>
</evidence>
<dbReference type="Proteomes" id="UP000324517">
    <property type="component" value="Unassembled WGS sequence"/>
</dbReference>
<feature type="transmembrane region" description="Helical" evidence="1">
    <location>
        <begin position="134"/>
        <end position="160"/>
    </location>
</feature>
<evidence type="ECO:0000313" key="2">
    <source>
        <dbReference type="EMBL" id="TYS72206.1"/>
    </source>
</evidence>
<sequence>MKNKIVVFDLLFYLALPYLIWKFGQEPLGDYYAILLSTAPGFVYTIVRFAVERQFNVTGIFIMVSLLVSTLVDILSGDAFTMLQNSVYVSAGFGLFILGTMLVKKPLALYLGVDIAYLQGHKREDSLRLYSQKSILPAFYILTGIFALRGFVAAGLKYYLIGVYGVQGYDRILFFMKVNGWVFGVLIAAGFIYSSLKVNEYLEKQKEDKVPESDSDDTELVR</sequence>
<feature type="transmembrane region" description="Helical" evidence="1">
    <location>
        <begin position="31"/>
        <end position="50"/>
    </location>
</feature>
<dbReference type="RefSeq" id="WP_010196640.1">
    <property type="nucleotide sequence ID" value="NZ_JBNIKO010000001.1"/>
</dbReference>